<feature type="signal peptide" evidence="5">
    <location>
        <begin position="1"/>
        <end position="23"/>
    </location>
</feature>
<proteinExistence type="predicted"/>
<keyword evidence="5" id="KW-0732">Signal</keyword>
<dbReference type="SUPFAM" id="SSF50965">
    <property type="entry name" value="Galactose oxidase, central domain"/>
    <property type="match status" value="1"/>
</dbReference>
<evidence type="ECO:0000256" key="4">
    <source>
        <dbReference type="SAM" id="Phobius"/>
    </source>
</evidence>
<keyword evidence="4" id="KW-0472">Membrane</keyword>
<name>A0ABR1R8W5_9PEZI</name>
<organism evidence="6 7">
    <name type="scientific">Apiospora marii</name>
    <dbReference type="NCBI Taxonomy" id="335849"/>
    <lineage>
        <taxon>Eukaryota</taxon>
        <taxon>Fungi</taxon>
        <taxon>Dikarya</taxon>
        <taxon>Ascomycota</taxon>
        <taxon>Pezizomycotina</taxon>
        <taxon>Sordariomycetes</taxon>
        <taxon>Xylariomycetidae</taxon>
        <taxon>Amphisphaeriales</taxon>
        <taxon>Apiosporaceae</taxon>
        <taxon>Apiospora</taxon>
    </lineage>
</organism>
<feature type="compositionally biased region" description="Basic residues" evidence="3">
    <location>
        <begin position="515"/>
        <end position="527"/>
    </location>
</feature>
<evidence type="ECO:0000313" key="7">
    <source>
        <dbReference type="Proteomes" id="UP001396898"/>
    </source>
</evidence>
<comment type="caution">
    <text evidence="6">The sequence shown here is derived from an EMBL/GenBank/DDBJ whole genome shotgun (WGS) entry which is preliminary data.</text>
</comment>
<keyword evidence="7" id="KW-1185">Reference proteome</keyword>
<protein>
    <submittedName>
        <fullName evidence="6">Kelch repeat protein</fullName>
    </submittedName>
</protein>
<evidence type="ECO:0000256" key="3">
    <source>
        <dbReference type="SAM" id="MobiDB-lite"/>
    </source>
</evidence>
<dbReference type="Proteomes" id="UP001396898">
    <property type="component" value="Unassembled WGS sequence"/>
</dbReference>
<feature type="chain" id="PRO_5045476678" evidence="5">
    <location>
        <begin position="24"/>
        <end position="569"/>
    </location>
</feature>
<feature type="region of interest" description="Disordered" evidence="3">
    <location>
        <begin position="515"/>
        <end position="539"/>
    </location>
</feature>
<dbReference type="EMBL" id="JAQQWI010000018">
    <property type="protein sequence ID" value="KAK8001890.1"/>
    <property type="molecule type" value="Genomic_DNA"/>
</dbReference>
<sequence>MLSIHFIAIWTGLLLASRGSSLANTLFERGVDNPTSENFLRRFYMTLAVLGDYVYIDGGEVSQLVDGVADEGHHSYLVNTTLSIPISSSWTNETVALRSIPKSAPPQNAPITWVDTSTSSFYGWGGFKFQGPPADNLIWKFKADGKGGGAWGQIAPANIVAFNNATRPFFADFATHGGVGYALGGMVSYESEATARGRTAISGLVSFDMESLTWKNASSSGHGTYGTNWNGRMEPVPFGQNGLLMILGGGESSVTDINTASLVSWDVVSFVDLHTGKWYSQATTGSRPKARQNFCSVGLQGPNGTYEIFIYGGLSGQDQSSAAADMFVLSLPGFVFFKLPSAGTPRAYHACALVGPSGKRETNKPPRQMLSVGGIANVKGLVYSNYSVIDPDPWKQGLGVFDLTEMVWKDRYDADADAYDTPKMVRDWYTEGGVNSVSWASEDIKAMFEYGTNRTVDPSGTPNTTESGKGSSLNNSDTAPGNNLNHTGTIVGITVGGVVGVALITVLAVLLRRRARQSAPQRQRKTSFKMGLPHKGAEQEQMDETYYPELYSNHGHSELGPECRHEMPE</sequence>
<evidence type="ECO:0000313" key="6">
    <source>
        <dbReference type="EMBL" id="KAK8001890.1"/>
    </source>
</evidence>
<keyword evidence="4" id="KW-0812">Transmembrane</keyword>
<keyword evidence="2" id="KW-0408">Iron</keyword>
<dbReference type="InterPro" id="IPR015915">
    <property type="entry name" value="Kelch-typ_b-propeller"/>
</dbReference>
<feature type="region of interest" description="Disordered" evidence="3">
    <location>
        <begin position="452"/>
        <end position="481"/>
    </location>
</feature>
<reference evidence="6 7" key="1">
    <citation type="submission" date="2023-01" db="EMBL/GenBank/DDBJ databases">
        <title>Analysis of 21 Apiospora genomes using comparative genomics revels a genus with tremendous synthesis potential of carbohydrate active enzymes and secondary metabolites.</title>
        <authorList>
            <person name="Sorensen T."/>
        </authorList>
    </citation>
    <scope>NUCLEOTIDE SEQUENCE [LARGE SCALE GENOMIC DNA]</scope>
    <source>
        <strain evidence="6 7">CBS 20057</strain>
    </source>
</reference>
<accession>A0ABR1R8W5</accession>
<dbReference type="InterPro" id="IPR011043">
    <property type="entry name" value="Gal_Oxase/kelch_b-propeller"/>
</dbReference>
<evidence type="ECO:0000256" key="5">
    <source>
        <dbReference type="SAM" id="SignalP"/>
    </source>
</evidence>
<keyword evidence="4" id="KW-1133">Transmembrane helix</keyword>
<gene>
    <name evidence="6" type="ORF">PG991_014112</name>
</gene>
<keyword evidence="1" id="KW-0677">Repeat</keyword>
<dbReference type="PANTHER" id="PTHR47435">
    <property type="entry name" value="KELCH REPEAT PROTEIN (AFU_ORTHOLOGUE AFUA_5G12780)"/>
    <property type="match status" value="1"/>
</dbReference>
<evidence type="ECO:0000256" key="2">
    <source>
        <dbReference type="ARBA" id="ARBA00023004"/>
    </source>
</evidence>
<dbReference type="Gene3D" id="2.120.10.80">
    <property type="entry name" value="Kelch-type beta propeller"/>
    <property type="match status" value="1"/>
</dbReference>
<dbReference type="PANTHER" id="PTHR47435:SF4">
    <property type="entry name" value="KELCH REPEAT PROTEIN (AFU_ORTHOLOGUE AFUA_5G12780)"/>
    <property type="match status" value="1"/>
</dbReference>
<evidence type="ECO:0000256" key="1">
    <source>
        <dbReference type="ARBA" id="ARBA00022737"/>
    </source>
</evidence>
<feature type="transmembrane region" description="Helical" evidence="4">
    <location>
        <begin position="490"/>
        <end position="511"/>
    </location>
</feature>